<evidence type="ECO:0000313" key="1">
    <source>
        <dbReference type="EMBL" id="AKA70171.1"/>
    </source>
</evidence>
<accession>A0A0E3GRE3</accession>
<reference evidence="1 2" key="1">
    <citation type="journal article" date="2015" name="J. Biotechnol.">
        <title>Complete genome sequence of a malodorant-producing acetogen, Clostridium scatologenes ATCC 25775(T).</title>
        <authorList>
            <person name="Zhu Z."/>
            <person name="Guo T."/>
            <person name="Zheng H."/>
            <person name="Song T."/>
            <person name="Ouyang P."/>
            <person name="Xie J."/>
        </authorList>
    </citation>
    <scope>NUCLEOTIDE SEQUENCE [LARGE SCALE GENOMIC DNA]</scope>
    <source>
        <strain evidence="1 2">ATCC 25775</strain>
    </source>
</reference>
<keyword evidence="2" id="KW-1185">Reference proteome</keyword>
<gene>
    <name evidence="1" type="ORF">CSCA_3046</name>
</gene>
<evidence type="ECO:0000313" key="2">
    <source>
        <dbReference type="Proteomes" id="UP000033115"/>
    </source>
</evidence>
<dbReference type="HOGENOM" id="CLU_2166619_0_0_9"/>
<dbReference type="RefSeq" id="WP_029160961.1">
    <property type="nucleotide sequence ID" value="NZ_CP009933.1"/>
</dbReference>
<dbReference type="EMBL" id="CP009933">
    <property type="protein sequence ID" value="AKA70171.1"/>
    <property type="molecule type" value="Genomic_DNA"/>
</dbReference>
<proteinExistence type="predicted"/>
<dbReference type="STRING" id="1548.CSCA_3046"/>
<organism evidence="1 2">
    <name type="scientific">Clostridium scatologenes</name>
    <dbReference type="NCBI Taxonomy" id="1548"/>
    <lineage>
        <taxon>Bacteria</taxon>
        <taxon>Bacillati</taxon>
        <taxon>Bacillota</taxon>
        <taxon>Clostridia</taxon>
        <taxon>Eubacteriales</taxon>
        <taxon>Clostridiaceae</taxon>
        <taxon>Clostridium</taxon>
    </lineage>
</organism>
<dbReference type="KEGG" id="csq:CSCA_3046"/>
<name>A0A0E3GRE3_CLOSL</name>
<protein>
    <submittedName>
        <fullName evidence="1">Uncharacterized protein</fullName>
    </submittedName>
</protein>
<sequence>MNKVEDWLQKNSIKKNENYIIEALEGNDIKNYNITQNGYGDYDVILKIMNKKYKIQIDEQAFGYNLLEFNLANNYNQKERYHLVKSFDGDNIISEVLRYIKNRNSYRLLN</sequence>
<dbReference type="Proteomes" id="UP000033115">
    <property type="component" value="Chromosome"/>
</dbReference>
<dbReference type="AlphaFoldDB" id="A0A0E3GRE3"/>